<evidence type="ECO:0000256" key="1">
    <source>
        <dbReference type="SAM" id="MobiDB-lite"/>
    </source>
</evidence>
<dbReference type="OrthoDB" id="6372253at2"/>
<feature type="region of interest" description="Disordered" evidence="1">
    <location>
        <begin position="239"/>
        <end position="272"/>
    </location>
</feature>
<dbReference type="EMBL" id="SODV01000001">
    <property type="protein sequence ID" value="TDX00515.1"/>
    <property type="molecule type" value="Genomic_DNA"/>
</dbReference>
<evidence type="ECO:0000313" key="2">
    <source>
        <dbReference type="EMBL" id="TDX00515.1"/>
    </source>
</evidence>
<gene>
    <name evidence="2" type="ORF">EDB95_1540</name>
</gene>
<evidence type="ECO:0000313" key="3">
    <source>
        <dbReference type="Proteomes" id="UP000294498"/>
    </source>
</evidence>
<dbReference type="RefSeq" id="WP_133992255.1">
    <property type="nucleotide sequence ID" value="NZ_SODV01000001.1"/>
</dbReference>
<feature type="compositionally biased region" description="Basic and acidic residues" evidence="1">
    <location>
        <begin position="246"/>
        <end position="258"/>
    </location>
</feature>
<dbReference type="AlphaFoldDB" id="A0A4R8DSX7"/>
<sequence>MNVENVEALKESLKKKGFGESLNQALEENISAGEPDFTLEHIVEVKSDEVGYRLHFRNDEGRDKTYFNSFDTAILKSPDLRGIREHNFAADKMITAMEAYRMVKYGELVAVNKDLYNKEGQKYNVWLSIDVNGPKDEYNNYPVNSYHENYYKKHPFILADVLSNMPVPVKELETPGQRADIEKALKKANLPAVTMFIGGKEVNGFLSVDPKLGRINLLDSKMQIIDLQEQQRAQVVTKNTEQVQGEDVKKKTWPDRKQGKVNWPARPKGMKP</sequence>
<accession>A0A4R8DSX7</accession>
<organism evidence="2 3">
    <name type="scientific">Dinghuibacter silviterrae</name>
    <dbReference type="NCBI Taxonomy" id="1539049"/>
    <lineage>
        <taxon>Bacteria</taxon>
        <taxon>Pseudomonadati</taxon>
        <taxon>Bacteroidota</taxon>
        <taxon>Chitinophagia</taxon>
        <taxon>Chitinophagales</taxon>
        <taxon>Chitinophagaceae</taxon>
        <taxon>Dinghuibacter</taxon>
    </lineage>
</organism>
<keyword evidence="3" id="KW-1185">Reference proteome</keyword>
<protein>
    <submittedName>
        <fullName evidence="2">Uncharacterized protein</fullName>
    </submittedName>
</protein>
<reference evidence="2 3" key="1">
    <citation type="submission" date="2019-03" db="EMBL/GenBank/DDBJ databases">
        <title>Genomic Encyclopedia of Type Strains, Phase IV (KMG-IV): sequencing the most valuable type-strain genomes for metagenomic binning, comparative biology and taxonomic classification.</title>
        <authorList>
            <person name="Goeker M."/>
        </authorList>
    </citation>
    <scope>NUCLEOTIDE SEQUENCE [LARGE SCALE GENOMIC DNA]</scope>
    <source>
        <strain evidence="2 3">DSM 100059</strain>
    </source>
</reference>
<dbReference type="Proteomes" id="UP000294498">
    <property type="component" value="Unassembled WGS sequence"/>
</dbReference>
<proteinExistence type="predicted"/>
<comment type="caution">
    <text evidence="2">The sequence shown here is derived from an EMBL/GenBank/DDBJ whole genome shotgun (WGS) entry which is preliminary data.</text>
</comment>
<name>A0A4R8DSX7_9BACT</name>